<evidence type="ECO:0000256" key="8">
    <source>
        <dbReference type="ARBA" id="ARBA00022676"/>
    </source>
</evidence>
<dbReference type="NCBIfam" id="TIGR02644">
    <property type="entry name" value="Y_phosphoryl"/>
    <property type="match status" value="1"/>
</dbReference>
<dbReference type="PANTHER" id="PTHR10515">
    <property type="entry name" value="THYMIDINE PHOSPHORYLASE"/>
    <property type="match status" value="1"/>
</dbReference>
<dbReference type="PIRSF" id="PIRSF000478">
    <property type="entry name" value="TP_PyNP"/>
    <property type="match status" value="1"/>
</dbReference>
<reference evidence="14" key="1">
    <citation type="journal article" date="2020" name="mSystems">
        <title>Genome- and Community-Level Interaction Insights into Carbon Utilization and Element Cycling Functions of Hydrothermarchaeota in Hydrothermal Sediment.</title>
        <authorList>
            <person name="Zhou Z."/>
            <person name="Liu Y."/>
            <person name="Xu W."/>
            <person name="Pan J."/>
            <person name="Luo Z.H."/>
            <person name="Li M."/>
        </authorList>
    </citation>
    <scope>NUCLEOTIDE SEQUENCE [LARGE SCALE GENOMIC DNA]</scope>
    <source>
        <strain evidence="14">SpSt-86</strain>
    </source>
</reference>
<dbReference type="InterPro" id="IPR036566">
    <property type="entry name" value="PYNP-like_C_sf"/>
</dbReference>
<dbReference type="EC" id="2.4.2.2" evidence="6"/>
<evidence type="ECO:0000256" key="11">
    <source>
        <dbReference type="ARBA" id="ARBA00048453"/>
    </source>
</evidence>
<evidence type="ECO:0000313" key="14">
    <source>
        <dbReference type="EMBL" id="HGZ80029.1"/>
    </source>
</evidence>
<dbReference type="InterPro" id="IPR017459">
    <property type="entry name" value="Glycosyl_Trfase_fam3_N_dom"/>
</dbReference>
<dbReference type="PANTHER" id="PTHR10515:SF0">
    <property type="entry name" value="THYMIDINE PHOSPHORYLASE"/>
    <property type="match status" value="1"/>
</dbReference>
<dbReference type="InterPro" id="IPR000312">
    <property type="entry name" value="Glycosyl_Trfase_fam3"/>
</dbReference>
<organism evidence="14">
    <name type="scientific">Pseudothermotoga hypogea</name>
    <dbReference type="NCBI Taxonomy" id="57487"/>
    <lineage>
        <taxon>Bacteria</taxon>
        <taxon>Thermotogati</taxon>
        <taxon>Thermotogota</taxon>
        <taxon>Thermotogae</taxon>
        <taxon>Thermotogales</taxon>
        <taxon>Thermotogaceae</taxon>
        <taxon>Pseudothermotoga</taxon>
    </lineage>
</organism>
<dbReference type="GO" id="GO:0005829">
    <property type="term" value="C:cytosol"/>
    <property type="evidence" value="ECO:0007669"/>
    <property type="project" value="TreeGrafter"/>
</dbReference>
<dbReference type="AlphaFoldDB" id="A0A832MNG5"/>
<dbReference type="NCBIfam" id="NF004490">
    <property type="entry name" value="PRK05820.1"/>
    <property type="match status" value="1"/>
</dbReference>
<dbReference type="EMBL" id="DTKQ01000054">
    <property type="protein sequence ID" value="HGZ80029.1"/>
    <property type="molecule type" value="Genomic_DNA"/>
</dbReference>
<comment type="catalytic activity">
    <reaction evidence="12">
        <text>thymidine + phosphate = 2-deoxy-alpha-D-ribose 1-phosphate + thymine</text>
        <dbReference type="Rhea" id="RHEA:16037"/>
        <dbReference type="ChEBI" id="CHEBI:17748"/>
        <dbReference type="ChEBI" id="CHEBI:17821"/>
        <dbReference type="ChEBI" id="CHEBI:43474"/>
        <dbReference type="ChEBI" id="CHEBI:57259"/>
        <dbReference type="EC" id="2.4.2.2"/>
    </reaction>
</comment>
<comment type="cofactor">
    <cofactor evidence="2">
        <name>K(+)</name>
        <dbReference type="ChEBI" id="CHEBI:29103"/>
    </cofactor>
</comment>
<dbReference type="GO" id="GO:0009032">
    <property type="term" value="F:thymidine phosphorylase activity"/>
    <property type="evidence" value="ECO:0007669"/>
    <property type="project" value="TreeGrafter"/>
</dbReference>
<comment type="subunit">
    <text evidence="5">Homodimer.</text>
</comment>
<evidence type="ECO:0000256" key="7">
    <source>
        <dbReference type="ARBA" id="ARBA00014680"/>
    </source>
</evidence>
<keyword evidence="10" id="KW-0479">Metal-binding</keyword>
<comment type="caution">
    <text evidence="14">The sequence shown here is derived from an EMBL/GenBank/DDBJ whole genome shotgun (WGS) entry which is preliminary data.</text>
</comment>
<dbReference type="GO" id="GO:0006213">
    <property type="term" value="P:pyrimidine nucleoside metabolic process"/>
    <property type="evidence" value="ECO:0007669"/>
    <property type="project" value="InterPro"/>
</dbReference>
<evidence type="ECO:0000259" key="13">
    <source>
        <dbReference type="SMART" id="SM00941"/>
    </source>
</evidence>
<evidence type="ECO:0000256" key="1">
    <source>
        <dbReference type="ARBA" id="ARBA00001066"/>
    </source>
</evidence>
<accession>A0A832MNG5</accession>
<dbReference type="InterPro" id="IPR000053">
    <property type="entry name" value="Thymidine/pyrmidine_PPase"/>
</dbReference>
<evidence type="ECO:0000256" key="2">
    <source>
        <dbReference type="ARBA" id="ARBA00001958"/>
    </source>
</evidence>
<evidence type="ECO:0000256" key="6">
    <source>
        <dbReference type="ARBA" id="ARBA00011889"/>
    </source>
</evidence>
<comment type="catalytic activity">
    <reaction evidence="11">
        <text>uridine + phosphate = alpha-D-ribose 1-phosphate + uracil</text>
        <dbReference type="Rhea" id="RHEA:24388"/>
        <dbReference type="ChEBI" id="CHEBI:16704"/>
        <dbReference type="ChEBI" id="CHEBI:17568"/>
        <dbReference type="ChEBI" id="CHEBI:43474"/>
        <dbReference type="ChEBI" id="CHEBI:57720"/>
        <dbReference type="EC" id="2.4.2.2"/>
    </reaction>
</comment>
<gene>
    <name evidence="14" type="ORF">ENW55_08610</name>
</gene>
<dbReference type="Pfam" id="PF02885">
    <property type="entry name" value="Glycos_trans_3N"/>
    <property type="match status" value="1"/>
</dbReference>
<dbReference type="InterPro" id="IPR013102">
    <property type="entry name" value="PYNP_C"/>
</dbReference>
<dbReference type="Gene3D" id="3.40.1030.10">
    <property type="entry name" value="Nucleoside phosphorylase/phosphoribosyltransferase catalytic domain"/>
    <property type="match status" value="1"/>
</dbReference>
<evidence type="ECO:0000256" key="3">
    <source>
        <dbReference type="ARBA" id="ARBA00003877"/>
    </source>
</evidence>
<evidence type="ECO:0000256" key="5">
    <source>
        <dbReference type="ARBA" id="ARBA00011738"/>
    </source>
</evidence>
<dbReference type="Pfam" id="PF07831">
    <property type="entry name" value="PYNP_C"/>
    <property type="match status" value="1"/>
</dbReference>
<sequence>MRMYDIIKKKRDGEELTTEEIRFVVHGYTRGEIPDYQMAAFLMAVYFRGMNERETYDLTIAMLESGERLDLSSLKGVKLDKHSSGGVGDKITFVVLPIAASFGVKIIKMSGRGLGHTGGTIDKLESIPGMKTSLTRDEFIRIVDEIGFAVASQTENLAPADKKIYALRDATATVENLSLIASSIVSKKLAAGADAIVFDVKVGSGAFMKNVDQARRLALLMLDIVKRNGKKARAVLSNMDQPLGRMVGNSLEVIEAVECLRGEGPEDVMQLSFTLVKEMLDLAGVRVNLNDIESMVRSHEPLNRFKKFIERQGGDPSVVDDPSRLPISRDIVEVRADRDGYVARLDAEAIGRACVLLGGGRSKKEDSIDHSVGIELLKKVSDHVKAGDVLAKVYHSKRSDLNSALSLVQSAYVIFEHPVESPPTVLEVIG</sequence>
<dbReference type="GO" id="GO:0006206">
    <property type="term" value="P:pyrimidine nucleobase metabolic process"/>
    <property type="evidence" value="ECO:0007669"/>
    <property type="project" value="InterPro"/>
</dbReference>
<dbReference type="SUPFAM" id="SSF47648">
    <property type="entry name" value="Nucleoside phosphorylase/phosphoribosyltransferase N-terminal domain"/>
    <property type="match status" value="1"/>
</dbReference>
<dbReference type="GO" id="GO:0004645">
    <property type="term" value="F:1,4-alpha-oligoglucan phosphorylase activity"/>
    <property type="evidence" value="ECO:0007669"/>
    <property type="project" value="InterPro"/>
</dbReference>
<dbReference type="InterPro" id="IPR036320">
    <property type="entry name" value="Glycosyl_Trfase_fam3_N_dom_sf"/>
</dbReference>
<protein>
    <recommendedName>
        <fullName evidence="7">Pyrimidine-nucleoside phosphorylase</fullName>
        <ecNumber evidence="6">2.4.2.2</ecNumber>
    </recommendedName>
</protein>
<keyword evidence="9 14" id="KW-0808">Transferase</keyword>
<dbReference type="GO" id="GO:0046872">
    <property type="term" value="F:metal ion binding"/>
    <property type="evidence" value="ECO:0007669"/>
    <property type="project" value="UniProtKB-KW"/>
</dbReference>
<proteinExistence type="inferred from homology"/>
<dbReference type="FunFam" id="1.20.970.10:FF:000002">
    <property type="entry name" value="Pyrimidine-nucleoside phosphorylase"/>
    <property type="match status" value="1"/>
</dbReference>
<comment type="catalytic activity">
    <reaction evidence="1">
        <text>2'-deoxyuridine + phosphate = 2-deoxy-alpha-D-ribose 1-phosphate + uracil</text>
        <dbReference type="Rhea" id="RHEA:22824"/>
        <dbReference type="ChEBI" id="CHEBI:16450"/>
        <dbReference type="ChEBI" id="CHEBI:17568"/>
        <dbReference type="ChEBI" id="CHEBI:43474"/>
        <dbReference type="ChEBI" id="CHEBI:57259"/>
        <dbReference type="EC" id="2.4.2.2"/>
    </reaction>
</comment>
<evidence type="ECO:0000256" key="12">
    <source>
        <dbReference type="ARBA" id="ARBA00048525"/>
    </source>
</evidence>
<keyword evidence="8 14" id="KW-0328">Glycosyltransferase</keyword>
<dbReference type="SUPFAM" id="SSF54680">
    <property type="entry name" value="Pyrimidine nucleoside phosphorylase C-terminal domain"/>
    <property type="match status" value="1"/>
</dbReference>
<dbReference type="FunFam" id="3.40.1030.10:FF:000003">
    <property type="entry name" value="Pyrimidine-nucleoside phosphorylase"/>
    <property type="match status" value="1"/>
</dbReference>
<comment type="function">
    <text evidence="3">Catalyzes phosphorolysis of the pyrimidine nucleosides uridine, thymidine and 2'-deoxyuridine with the formation of the corresponding pyrimidine base and ribose-1-phosphate.</text>
</comment>
<dbReference type="PROSITE" id="PS00647">
    <property type="entry name" value="THYMID_PHOSPHORYLASE"/>
    <property type="match status" value="1"/>
</dbReference>
<evidence type="ECO:0000256" key="9">
    <source>
        <dbReference type="ARBA" id="ARBA00022679"/>
    </source>
</evidence>
<dbReference type="SMART" id="SM00941">
    <property type="entry name" value="PYNP_C"/>
    <property type="match status" value="1"/>
</dbReference>
<dbReference type="InterPro" id="IPR018090">
    <property type="entry name" value="Pyrmidine_PPas_bac/euk"/>
</dbReference>
<dbReference type="Gene3D" id="1.20.970.10">
    <property type="entry name" value="Transferase, Pyrimidine Nucleoside Phosphorylase, Chain C"/>
    <property type="match status" value="1"/>
</dbReference>
<name>A0A832MNG5_9THEM</name>
<dbReference type="InterPro" id="IPR017872">
    <property type="entry name" value="Pyrmidine_PPase_CS"/>
</dbReference>
<dbReference type="InterPro" id="IPR035902">
    <property type="entry name" value="Nuc_phospho_transferase"/>
</dbReference>
<evidence type="ECO:0000256" key="4">
    <source>
        <dbReference type="ARBA" id="ARBA00006915"/>
    </source>
</evidence>
<dbReference type="Gene3D" id="3.90.1170.30">
    <property type="entry name" value="Pyrimidine nucleoside phosphorylase-like, C-terminal domain"/>
    <property type="match status" value="1"/>
</dbReference>
<feature type="domain" description="Pyrimidine nucleoside phosphorylase C-terminal" evidence="13">
    <location>
        <begin position="341"/>
        <end position="415"/>
    </location>
</feature>
<comment type="similarity">
    <text evidence="4">Belongs to the thymidine/pyrimidine-nucleoside phosphorylase family.</text>
</comment>
<dbReference type="Pfam" id="PF00591">
    <property type="entry name" value="Glycos_transf_3"/>
    <property type="match status" value="1"/>
</dbReference>
<evidence type="ECO:0000256" key="10">
    <source>
        <dbReference type="ARBA" id="ARBA00022723"/>
    </source>
</evidence>
<dbReference type="SUPFAM" id="SSF52418">
    <property type="entry name" value="Nucleoside phosphorylase/phosphoribosyltransferase catalytic domain"/>
    <property type="match status" value="1"/>
</dbReference>